<dbReference type="InterPro" id="IPR036279">
    <property type="entry name" value="5-3_exonuclease_C_sf"/>
</dbReference>
<feature type="domain" description="XPG-I" evidence="2">
    <location>
        <begin position="139"/>
        <end position="214"/>
    </location>
</feature>
<gene>
    <name evidence="3" type="ORF">KQ657_002943</name>
</gene>
<dbReference type="SUPFAM" id="SSF88723">
    <property type="entry name" value="PIN domain-like"/>
    <property type="match status" value="1"/>
</dbReference>
<dbReference type="Pfam" id="PF00867">
    <property type="entry name" value="XPG_I"/>
    <property type="match status" value="1"/>
</dbReference>
<evidence type="ECO:0000259" key="2">
    <source>
        <dbReference type="SMART" id="SM00484"/>
    </source>
</evidence>
<keyword evidence="4" id="KW-1185">Reference proteome</keyword>
<feature type="compositionally biased region" description="Low complexity" evidence="1">
    <location>
        <begin position="569"/>
        <end position="618"/>
    </location>
</feature>
<feature type="compositionally biased region" description="Low complexity" evidence="1">
    <location>
        <begin position="408"/>
        <end position="422"/>
    </location>
</feature>
<dbReference type="SUPFAM" id="SSF47807">
    <property type="entry name" value="5' to 3' exonuclease, C-terminal subdomain"/>
    <property type="match status" value="1"/>
</dbReference>
<dbReference type="Proteomes" id="UP000790833">
    <property type="component" value="Unassembled WGS sequence"/>
</dbReference>
<organism evidence="3 4">
    <name type="scientific">Scheffersomyces spartinae</name>
    <dbReference type="NCBI Taxonomy" id="45513"/>
    <lineage>
        <taxon>Eukaryota</taxon>
        <taxon>Fungi</taxon>
        <taxon>Dikarya</taxon>
        <taxon>Ascomycota</taxon>
        <taxon>Saccharomycotina</taxon>
        <taxon>Pichiomycetes</taxon>
        <taxon>Debaryomycetaceae</taxon>
        <taxon>Scheffersomyces</taxon>
    </lineage>
</organism>
<accession>A0A9P7V5J3</accession>
<comment type="caution">
    <text evidence="3">The sequence shown here is derived from an EMBL/GenBank/DDBJ whole genome shotgun (WGS) entry which is preliminary data.</text>
</comment>
<dbReference type="GO" id="GO:0006281">
    <property type="term" value="P:DNA repair"/>
    <property type="evidence" value="ECO:0007669"/>
    <property type="project" value="UniProtKB-ARBA"/>
</dbReference>
<dbReference type="GO" id="GO:0017108">
    <property type="term" value="F:5'-flap endonuclease activity"/>
    <property type="evidence" value="ECO:0007669"/>
    <property type="project" value="TreeGrafter"/>
</dbReference>
<evidence type="ECO:0000313" key="3">
    <source>
        <dbReference type="EMBL" id="KAG7191672.1"/>
    </source>
</evidence>
<name>A0A9P7V5J3_9ASCO</name>
<dbReference type="OrthoDB" id="2959108at2759"/>
<dbReference type="PRINTS" id="PR00853">
    <property type="entry name" value="XPGRADSUPER"/>
</dbReference>
<dbReference type="Gene3D" id="3.40.50.1010">
    <property type="entry name" value="5'-nuclease"/>
    <property type="match status" value="1"/>
</dbReference>
<feature type="region of interest" description="Disordered" evidence="1">
    <location>
        <begin position="551"/>
        <end position="618"/>
    </location>
</feature>
<dbReference type="GO" id="GO:0008409">
    <property type="term" value="F:5'-3' exonuclease activity"/>
    <property type="evidence" value="ECO:0007669"/>
    <property type="project" value="TreeGrafter"/>
</dbReference>
<sequence>MGIIDLWDIVIDSDAQLGRVSLSQFVVDHYRNHPSPPTVAVDGNILLLGSTKGSGTSSELQDKITIGNFTAKLLALSALGITYVVVFDGIYKPYKLRHDHGNNSNYDQLRSMYMSHEGDEASLGETGYPLIDKTIAQLKNLGIQYLFCPAEAEAQCAYYQMHGVVDYVITNDSDCFAFGATKVLRNMTREDNSDQYNVTVFDINDNKVWTRNSFIFLASLRGGDYSEGVRSLGSKRSAALVSSNLEWTHKFIECFIEHESIKDSEVRESLILEFSQNLLNYVENNAKKIFGMRFIPKSIQLSSNFPLFYLKPLVLETPMEFATNCLSNAKIEDERQFQFGSKLGDFPIKYLIIKLIQLSSAIQYISITRDKLIGLIPNLMVKYEEDRLRDHFDIRKRNRSPSLPPSSPLKKSPKSPLKSPLKSPKRGDYVWLPRVIVQRFNKEIVMKYDRQKSPNKQSTTLDHFKQFSPTKKDHFDHIQPLSTIPKLTHSKSELQYSPNKKKQLQPVFTNYVSPTRSPRKKQKKNAFLPGQKSVDTFFSKLNYFPTKPATVGYSNEEEDNPFFVSSPKSTGTTSTTSTGTTTSTTSTGTTTSTTSTGTTTSTSTTGTTSTTANTSATTTSTSVINLISSEADTIGSTEQEQPFPIKAGKTVSLTESLLSWSDEEDLIQ</sequence>
<evidence type="ECO:0000313" key="4">
    <source>
        <dbReference type="Proteomes" id="UP000790833"/>
    </source>
</evidence>
<dbReference type="GO" id="GO:0005737">
    <property type="term" value="C:cytoplasm"/>
    <property type="evidence" value="ECO:0007669"/>
    <property type="project" value="TreeGrafter"/>
</dbReference>
<dbReference type="EMBL" id="JAHMUF010000025">
    <property type="protein sequence ID" value="KAG7191672.1"/>
    <property type="molecule type" value="Genomic_DNA"/>
</dbReference>
<dbReference type="PANTHER" id="PTHR11081:SF72">
    <property type="entry name" value="HOLLIDAY JUNCTION RESOLVASE YEN1"/>
    <property type="match status" value="1"/>
</dbReference>
<reference evidence="3" key="1">
    <citation type="submission" date="2021-03" db="EMBL/GenBank/DDBJ databases">
        <authorList>
            <person name="Palmer J.M."/>
        </authorList>
    </citation>
    <scope>NUCLEOTIDE SEQUENCE</scope>
    <source>
        <strain evidence="3">ARV_011</strain>
    </source>
</reference>
<dbReference type="InterPro" id="IPR006084">
    <property type="entry name" value="XPG/Rad2"/>
</dbReference>
<feature type="region of interest" description="Disordered" evidence="1">
    <location>
        <begin position="394"/>
        <end position="423"/>
    </location>
</feature>
<dbReference type="AlphaFoldDB" id="A0A9P7V5J3"/>
<dbReference type="InterPro" id="IPR006086">
    <property type="entry name" value="XPG-I_dom"/>
</dbReference>
<dbReference type="GO" id="GO:0005634">
    <property type="term" value="C:nucleus"/>
    <property type="evidence" value="ECO:0007669"/>
    <property type="project" value="TreeGrafter"/>
</dbReference>
<dbReference type="GeneID" id="66116317"/>
<dbReference type="InterPro" id="IPR029060">
    <property type="entry name" value="PIN-like_dom_sf"/>
</dbReference>
<protein>
    <recommendedName>
        <fullName evidence="2">XPG-I domain-containing protein</fullName>
    </recommendedName>
</protein>
<dbReference type="PANTHER" id="PTHR11081">
    <property type="entry name" value="FLAP ENDONUCLEASE FAMILY MEMBER"/>
    <property type="match status" value="1"/>
</dbReference>
<evidence type="ECO:0000256" key="1">
    <source>
        <dbReference type="SAM" id="MobiDB-lite"/>
    </source>
</evidence>
<dbReference type="RefSeq" id="XP_043047224.1">
    <property type="nucleotide sequence ID" value="XM_043193688.1"/>
</dbReference>
<proteinExistence type="predicted"/>
<dbReference type="SMART" id="SM00484">
    <property type="entry name" value="XPGI"/>
    <property type="match status" value="1"/>
</dbReference>